<keyword evidence="2" id="KW-1185">Reference proteome</keyword>
<proteinExistence type="predicted"/>
<dbReference type="AlphaFoldDB" id="A0A937F6P5"/>
<dbReference type="EMBL" id="JAESIY010000008">
    <property type="protein sequence ID" value="MBL3657437.1"/>
    <property type="molecule type" value="Genomic_DNA"/>
</dbReference>
<organism evidence="1 2">
    <name type="scientific">Fulvivirga sediminis</name>
    <dbReference type="NCBI Taxonomy" id="2803949"/>
    <lineage>
        <taxon>Bacteria</taxon>
        <taxon>Pseudomonadati</taxon>
        <taxon>Bacteroidota</taxon>
        <taxon>Cytophagia</taxon>
        <taxon>Cytophagales</taxon>
        <taxon>Fulvivirgaceae</taxon>
        <taxon>Fulvivirga</taxon>
    </lineage>
</organism>
<evidence type="ECO:0000313" key="1">
    <source>
        <dbReference type="EMBL" id="MBL3657437.1"/>
    </source>
</evidence>
<dbReference type="Proteomes" id="UP000659388">
    <property type="component" value="Unassembled WGS sequence"/>
</dbReference>
<name>A0A937F6P5_9BACT</name>
<reference evidence="1" key="1">
    <citation type="submission" date="2021-01" db="EMBL/GenBank/DDBJ databases">
        <title>Fulvivirga kasyanovii gen. nov., sp nov., a novel member of the phylum Bacteroidetes isolated from seawater in a mussel farm.</title>
        <authorList>
            <person name="Zhao L.-H."/>
            <person name="Wang Z.-J."/>
        </authorList>
    </citation>
    <scope>NUCLEOTIDE SEQUENCE</scope>
    <source>
        <strain evidence="1">2943</strain>
    </source>
</reference>
<gene>
    <name evidence="1" type="ORF">JL102_14920</name>
</gene>
<evidence type="ECO:0000313" key="2">
    <source>
        <dbReference type="Proteomes" id="UP000659388"/>
    </source>
</evidence>
<protein>
    <submittedName>
        <fullName evidence="1">Uncharacterized protein</fullName>
    </submittedName>
</protein>
<sequence length="412" mass="48993">MNGQKSLQRRRLLKEIYFIIKQEPKTKKSLKYEDKQNFRKAIKERLKESKRRAYRGDLILEIDYYTTKGNPPPLQTLTKNYLDLLHKPMPEIDDLEGILFKDDSQIKILIANYHLNEHGDNEAQIRIKTSTLKSFYEDISLAYRIIRNDFIDKDYSNNYKFVEYLKDEGVDDNAKAYSDYNNLLKNQLEIKNTFGEEYFLTRELLYKKEIQEHYLSFNRMNIYDLVHLFQSEFSGNRECKNDMFYVELWKSTKNYVFLASDFFDLGKQPSEDGDSKILKAQVRIKLNEFKKENSVLFPFLVPLSIMVLFVPPKKNIIDLDNLARNYIVPFIIEILRPPSSHVKTVNNFSFFEQNLEIHQKFNANSLTNYQLIQLPRQDNSPENGEIKFVLTNGNSRYKNVRKTVNDIIRKWV</sequence>
<dbReference type="RefSeq" id="WP_202245232.1">
    <property type="nucleotide sequence ID" value="NZ_JAESIY010000008.1"/>
</dbReference>
<comment type="caution">
    <text evidence="1">The sequence shown here is derived from an EMBL/GenBank/DDBJ whole genome shotgun (WGS) entry which is preliminary data.</text>
</comment>
<accession>A0A937F6P5</accession>